<proteinExistence type="predicted"/>
<keyword evidence="3" id="KW-1185">Reference proteome</keyword>
<feature type="non-terminal residue" evidence="2">
    <location>
        <position position="1"/>
    </location>
</feature>
<accession>A0A9X6RJB9</accession>
<gene>
    <name evidence="2" type="ORF">BV898_20320</name>
</gene>
<dbReference type="EMBL" id="MTYJ01000173">
    <property type="protein sequence ID" value="OWA49791.1"/>
    <property type="molecule type" value="Genomic_DNA"/>
</dbReference>
<dbReference type="AlphaFoldDB" id="A0A9X6RJB9"/>
<feature type="region of interest" description="Disordered" evidence="1">
    <location>
        <begin position="269"/>
        <end position="294"/>
    </location>
</feature>
<evidence type="ECO:0000256" key="1">
    <source>
        <dbReference type="SAM" id="MobiDB-lite"/>
    </source>
</evidence>
<evidence type="ECO:0000313" key="2">
    <source>
        <dbReference type="EMBL" id="OWA49791.1"/>
    </source>
</evidence>
<dbReference type="Proteomes" id="UP000192578">
    <property type="component" value="Unassembled WGS sequence"/>
</dbReference>
<name>A0A9X6RJB9_HYPEX</name>
<reference evidence="3" key="1">
    <citation type="submission" date="2017-01" db="EMBL/GenBank/DDBJ databases">
        <title>Comparative genomics of anhydrobiosis in the tardigrade Hypsibius dujardini.</title>
        <authorList>
            <person name="Yoshida Y."/>
            <person name="Koutsovoulos G."/>
            <person name="Laetsch D."/>
            <person name="Stevens L."/>
            <person name="Kumar S."/>
            <person name="Horikawa D."/>
            <person name="Ishino K."/>
            <person name="Komine S."/>
            <person name="Tomita M."/>
            <person name="Blaxter M."/>
            <person name="Arakawa K."/>
        </authorList>
    </citation>
    <scope>NUCLEOTIDE SEQUENCE [LARGE SCALE GENOMIC DNA]</scope>
    <source>
        <strain evidence="3">Z151</strain>
    </source>
</reference>
<sequence>PIMDLLEQMTTEYTPLFEKPQQFGFGIMDRLRACFRTFFEKEDRYFVIPESSSFELKVSHLPMDGPTVYCRHEVAVADGLPGFKLCNTRCSTASQRVVSGSTTTRSPWNGTKNRGTHANVERSFQRYECPAPYRAPRTDLSRLDTPLFVMKPSTLRREAWIPESRPRLPGSLEALALGWETSAPQRATLTLRPETSTFWLKTLTPQQKIFTPLRGTFRHSDGFPSSQSYIYRPTGLDRDSISETESLFVSGPHYDEPVRLPPQQFQDMLAKPKPSDNYIPHSAASRQEPVKSYP</sequence>
<evidence type="ECO:0000313" key="3">
    <source>
        <dbReference type="Proteomes" id="UP000192578"/>
    </source>
</evidence>
<organism evidence="2 3">
    <name type="scientific">Hypsibius exemplaris</name>
    <name type="common">Freshwater tardigrade</name>
    <dbReference type="NCBI Taxonomy" id="2072580"/>
    <lineage>
        <taxon>Eukaryota</taxon>
        <taxon>Metazoa</taxon>
        <taxon>Ecdysozoa</taxon>
        <taxon>Tardigrada</taxon>
        <taxon>Eutardigrada</taxon>
        <taxon>Parachela</taxon>
        <taxon>Hypsibioidea</taxon>
        <taxon>Hypsibiidae</taxon>
        <taxon>Hypsibius</taxon>
    </lineage>
</organism>
<comment type="caution">
    <text evidence="2">The sequence shown here is derived from an EMBL/GenBank/DDBJ whole genome shotgun (WGS) entry which is preliminary data.</text>
</comment>
<protein>
    <submittedName>
        <fullName evidence="2">Uncharacterized protein</fullName>
    </submittedName>
</protein>